<dbReference type="InterPro" id="IPR032812">
    <property type="entry name" value="SbsA_Ig"/>
</dbReference>
<evidence type="ECO:0000256" key="1">
    <source>
        <dbReference type="ARBA" id="ARBA00022729"/>
    </source>
</evidence>
<proteinExistence type="predicted"/>
<protein>
    <recommendedName>
        <fullName evidence="2">SbsA Ig-like domain-containing protein</fullName>
    </recommendedName>
</protein>
<dbReference type="Pfam" id="PF13205">
    <property type="entry name" value="Big_5"/>
    <property type="match status" value="1"/>
</dbReference>
<feature type="domain" description="SbsA Ig-like" evidence="2">
    <location>
        <begin position="33"/>
        <end position="135"/>
    </location>
</feature>
<keyword evidence="1" id="KW-0732">Signal</keyword>
<accession>A0A9W6B8Z0</accession>
<dbReference type="Proteomes" id="UP001143545">
    <property type="component" value="Unassembled WGS sequence"/>
</dbReference>
<reference evidence="3" key="1">
    <citation type="submission" date="2022-07" db="EMBL/GenBank/DDBJ databases">
        <title>Taxonomy of Novel Oxalotrophic and Methylotrophic Bacteria.</title>
        <authorList>
            <person name="Sahin N."/>
            <person name="Tani A."/>
        </authorList>
    </citation>
    <scope>NUCLEOTIDE SEQUENCE</scope>
    <source>
        <strain evidence="3">AM327</strain>
    </source>
</reference>
<evidence type="ECO:0000313" key="4">
    <source>
        <dbReference type="Proteomes" id="UP001143545"/>
    </source>
</evidence>
<comment type="caution">
    <text evidence="3">The sequence shown here is derived from an EMBL/GenBank/DDBJ whole genome shotgun (WGS) entry which is preliminary data.</text>
</comment>
<evidence type="ECO:0000313" key="3">
    <source>
        <dbReference type="EMBL" id="GLB54075.1"/>
    </source>
</evidence>
<organism evidence="3 4">
    <name type="scientific">Neptunitalea chrysea</name>
    <dbReference type="NCBI Taxonomy" id="1647581"/>
    <lineage>
        <taxon>Bacteria</taxon>
        <taxon>Pseudomonadati</taxon>
        <taxon>Bacteroidota</taxon>
        <taxon>Flavobacteriia</taxon>
        <taxon>Flavobacteriales</taxon>
        <taxon>Flavobacteriaceae</taxon>
        <taxon>Neptunitalea</taxon>
    </lineage>
</organism>
<name>A0A9W6B8Z0_9FLAO</name>
<keyword evidence="4" id="KW-1185">Reference proteome</keyword>
<sequence length="538" mass="62017">MRAIFIKSILLIFVAILVVDCAKRGTPTGGPKDETPPVLLKAVPDTSTVNFRSREIKLYFDELVKLNNIQKQLIVSPPMETAPSISPSSTAGKVFTITIKDTLQANTTYVLNFGQSITDNNESNPYPFFKYVFSTGDYIDSLTVNGDIRDAFNKEADDYVSVMLYKYDENYTDSLIYNEPPMYITNTLDSLTKFEITNVREGKYKLFALKDASNNNLFNQKTDKIAFYEGVITVPTDSSYTLNLFTEVTNYRAASPGLEAKNRIRFGFEGDTTDVEIKVLSETPEDFKYRVLPDKEKDTLHYWFTPFEADSLIFTVTKEAQIDTFNVRIKDLYWDSLAIQQNFKSVLPPNKIFKLSANTPLTNINTDSITIMRKDSVFIDFKAALLKETNEVVFTDFNPEEEKQYQIKLYPGSIKDMFGETNDTLTYAIKRNKYNTYGTIVVKLADVERYPIIVQLTDSNGKVKEEQFAETPKTTFYFNNIEPTKYLLRVIYDDNNNKQWDTGDYLKHVQPEQIYYYPDAIELRANWVYEQEFILKKK</sequence>
<dbReference type="EMBL" id="BRVP01000033">
    <property type="protein sequence ID" value="GLB54075.1"/>
    <property type="molecule type" value="Genomic_DNA"/>
</dbReference>
<dbReference type="AlphaFoldDB" id="A0A9W6B8Z0"/>
<evidence type="ECO:0000259" key="2">
    <source>
        <dbReference type="Pfam" id="PF13205"/>
    </source>
</evidence>
<gene>
    <name evidence="3" type="ORF">NBRC110019_31160</name>
</gene>
<dbReference type="RefSeq" id="WP_281756455.1">
    <property type="nucleotide sequence ID" value="NZ_BRVP01000033.1"/>
</dbReference>